<dbReference type="GO" id="GO:0051131">
    <property type="term" value="P:chaperone-mediated protein complex assembly"/>
    <property type="evidence" value="ECO:0007669"/>
    <property type="project" value="TreeGrafter"/>
</dbReference>
<evidence type="ECO:0000313" key="3">
    <source>
        <dbReference type="Proteomes" id="UP000269265"/>
    </source>
</evidence>
<dbReference type="GO" id="GO:0004252">
    <property type="term" value="F:serine-type endopeptidase activity"/>
    <property type="evidence" value="ECO:0007669"/>
    <property type="project" value="InterPro"/>
</dbReference>
<evidence type="ECO:0000259" key="1">
    <source>
        <dbReference type="SMART" id="SM00382"/>
    </source>
</evidence>
<dbReference type="GO" id="GO:0005524">
    <property type="term" value="F:ATP binding"/>
    <property type="evidence" value="ECO:0007669"/>
    <property type="project" value="InterPro"/>
</dbReference>
<dbReference type="PANTHER" id="PTHR43718">
    <property type="entry name" value="LON PROTEASE"/>
    <property type="match status" value="1"/>
</dbReference>
<dbReference type="InterPro" id="IPR027065">
    <property type="entry name" value="Lon_Prtase"/>
</dbReference>
<proteinExistence type="predicted"/>
<dbReference type="InterPro" id="IPR003959">
    <property type="entry name" value="ATPase_AAA_core"/>
</dbReference>
<keyword evidence="3" id="KW-1185">Reference proteome</keyword>
<dbReference type="Gene3D" id="3.40.50.300">
    <property type="entry name" value="P-loop containing nucleotide triphosphate hydrolases"/>
    <property type="match status" value="1"/>
</dbReference>
<dbReference type="SUPFAM" id="SSF52540">
    <property type="entry name" value="P-loop containing nucleoside triphosphate hydrolases"/>
    <property type="match status" value="1"/>
</dbReference>
<dbReference type="GO" id="GO:0007005">
    <property type="term" value="P:mitochondrion organization"/>
    <property type="evidence" value="ECO:0007669"/>
    <property type="project" value="TreeGrafter"/>
</dbReference>
<dbReference type="PANTHER" id="PTHR43718:SF2">
    <property type="entry name" value="LON PROTEASE HOMOLOG, MITOCHONDRIAL"/>
    <property type="match status" value="1"/>
</dbReference>
<dbReference type="EMBL" id="RSED01000001">
    <property type="protein sequence ID" value="RRS06210.1"/>
    <property type="molecule type" value="Genomic_DNA"/>
</dbReference>
<protein>
    <submittedName>
        <fullName evidence="2">AAA family ATPase</fullName>
    </submittedName>
</protein>
<dbReference type="Pfam" id="PF00004">
    <property type="entry name" value="AAA"/>
    <property type="match status" value="1"/>
</dbReference>
<dbReference type="OrthoDB" id="8552455at2"/>
<accession>A0A426VHS2</accession>
<organism evidence="2 3">
    <name type="scientific">Aquabacterium soli</name>
    <dbReference type="NCBI Taxonomy" id="2493092"/>
    <lineage>
        <taxon>Bacteria</taxon>
        <taxon>Pseudomonadati</taxon>
        <taxon>Pseudomonadota</taxon>
        <taxon>Betaproteobacteria</taxon>
        <taxon>Burkholderiales</taxon>
        <taxon>Aquabacterium</taxon>
    </lineage>
</organism>
<evidence type="ECO:0000313" key="2">
    <source>
        <dbReference type="EMBL" id="RRS06210.1"/>
    </source>
</evidence>
<dbReference type="SMART" id="SM00382">
    <property type="entry name" value="AAA"/>
    <property type="match status" value="1"/>
</dbReference>
<dbReference type="GO" id="GO:0006515">
    <property type="term" value="P:protein quality control for misfolded or incompletely synthesized proteins"/>
    <property type="evidence" value="ECO:0007669"/>
    <property type="project" value="TreeGrafter"/>
</dbReference>
<sequence>MKTSSNHRDDVGVCRGELALVQDAGARTRIPIAHMRHVYRLDEVERRLGKLPMREHEGLRATYERMLEMGPDRFQVKPSGLPAMEHLYDELPNFHEVLDDLKRQLALCTDSHDALEITPMLLLGPPGVGKTHFAREMAQLLGTGMGFISMSSMTAGWVLSGASSQWKGARPGKVFETLVDGQYANPVMVVDEIDKAGGEHAYDPLGSLYSLLEHDTAHNFTDEFAEVPIDASQVIWVATANEARAIPDPILNRVNVFEIEMPDAEAARRIAGKLYRSIRADHAWGQRFVPELSEAVLEALSTLAPREMRRALMTAFGNAKLDGRDALAVRDLPVGSVKKASIGFVQ</sequence>
<name>A0A426VHS2_9BURK</name>
<dbReference type="GO" id="GO:0004176">
    <property type="term" value="F:ATP-dependent peptidase activity"/>
    <property type="evidence" value="ECO:0007669"/>
    <property type="project" value="InterPro"/>
</dbReference>
<gene>
    <name evidence="2" type="ORF">EIP75_01035</name>
</gene>
<dbReference type="AlphaFoldDB" id="A0A426VHS2"/>
<dbReference type="GO" id="GO:0003697">
    <property type="term" value="F:single-stranded DNA binding"/>
    <property type="evidence" value="ECO:0007669"/>
    <property type="project" value="TreeGrafter"/>
</dbReference>
<feature type="domain" description="AAA+ ATPase" evidence="1">
    <location>
        <begin position="116"/>
        <end position="276"/>
    </location>
</feature>
<dbReference type="InterPro" id="IPR003593">
    <property type="entry name" value="AAA+_ATPase"/>
</dbReference>
<dbReference type="GO" id="GO:0016887">
    <property type="term" value="F:ATP hydrolysis activity"/>
    <property type="evidence" value="ECO:0007669"/>
    <property type="project" value="InterPro"/>
</dbReference>
<dbReference type="Proteomes" id="UP000269265">
    <property type="component" value="Unassembled WGS sequence"/>
</dbReference>
<comment type="caution">
    <text evidence="2">The sequence shown here is derived from an EMBL/GenBank/DDBJ whole genome shotgun (WGS) entry which is preliminary data.</text>
</comment>
<reference evidence="2 3" key="1">
    <citation type="submission" date="2018-12" db="EMBL/GenBank/DDBJ databases">
        <title>The whole draft genome of Aquabacterium sp. SJQ9.</title>
        <authorList>
            <person name="Sun L."/>
            <person name="Gao X."/>
            <person name="Chen W."/>
            <person name="Huang K."/>
        </authorList>
    </citation>
    <scope>NUCLEOTIDE SEQUENCE [LARGE SCALE GENOMIC DNA]</scope>
    <source>
        <strain evidence="2 3">SJQ9</strain>
    </source>
</reference>
<dbReference type="InterPro" id="IPR027417">
    <property type="entry name" value="P-loop_NTPase"/>
</dbReference>